<keyword evidence="5" id="KW-1185">Reference proteome</keyword>
<gene>
    <name evidence="4" type="ORF">DKX38_016331</name>
</gene>
<evidence type="ECO:0000313" key="5">
    <source>
        <dbReference type="Proteomes" id="UP000326939"/>
    </source>
</evidence>
<dbReference type="PANTHER" id="PTHR21717">
    <property type="entry name" value="TELOMERIC REPEAT BINDING PROTEIN"/>
    <property type="match status" value="1"/>
</dbReference>
<comment type="caution">
    <text evidence="4">The sequence shown here is derived from an EMBL/GenBank/DDBJ whole genome shotgun (WGS) entry which is preliminary data.</text>
</comment>
<dbReference type="Pfam" id="PF23603">
    <property type="entry name" value="Ubiquitin_TPR1"/>
    <property type="match status" value="1"/>
</dbReference>
<dbReference type="Proteomes" id="UP000326939">
    <property type="component" value="Chromosome 10"/>
</dbReference>
<dbReference type="Gene3D" id="1.10.246.220">
    <property type="match status" value="1"/>
</dbReference>
<keyword evidence="1" id="KW-0238">DNA-binding</keyword>
<organism evidence="4 5">
    <name type="scientific">Salix brachista</name>
    <dbReference type="NCBI Taxonomy" id="2182728"/>
    <lineage>
        <taxon>Eukaryota</taxon>
        <taxon>Viridiplantae</taxon>
        <taxon>Streptophyta</taxon>
        <taxon>Embryophyta</taxon>
        <taxon>Tracheophyta</taxon>
        <taxon>Spermatophyta</taxon>
        <taxon>Magnoliopsida</taxon>
        <taxon>eudicotyledons</taxon>
        <taxon>Gunneridae</taxon>
        <taxon>Pentapetalae</taxon>
        <taxon>rosids</taxon>
        <taxon>fabids</taxon>
        <taxon>Malpighiales</taxon>
        <taxon>Salicaceae</taxon>
        <taxon>Saliceae</taxon>
        <taxon>Salix</taxon>
    </lineage>
</organism>
<dbReference type="InterPro" id="IPR057625">
    <property type="entry name" value="TPR1-6-like_ubiquitin"/>
</dbReference>
<dbReference type="InterPro" id="IPR031105">
    <property type="entry name" value="TRP_plant"/>
</dbReference>
<evidence type="ECO:0000259" key="3">
    <source>
        <dbReference type="Pfam" id="PF23603"/>
    </source>
</evidence>
<dbReference type="SUPFAM" id="SSF46689">
    <property type="entry name" value="Homeodomain-like"/>
    <property type="match status" value="1"/>
</dbReference>
<proteinExistence type="predicted"/>
<evidence type="ECO:0000313" key="4">
    <source>
        <dbReference type="EMBL" id="KAB5538798.1"/>
    </source>
</evidence>
<dbReference type="SUPFAM" id="SSF54236">
    <property type="entry name" value="Ubiquitin-like"/>
    <property type="match status" value="1"/>
</dbReference>
<dbReference type="GO" id="GO:0043565">
    <property type="term" value="F:sequence-specific DNA binding"/>
    <property type="evidence" value="ECO:0007669"/>
    <property type="project" value="UniProtKB-ARBA"/>
</dbReference>
<name>A0A5N5L8D0_9ROSI</name>
<accession>A0A5N5L8D0</accession>
<dbReference type="PANTHER" id="PTHR21717:SF73">
    <property type="entry name" value="TELOMERE-BINDING PROTEIN, PUTATIVE-RELATED"/>
    <property type="match status" value="1"/>
</dbReference>
<dbReference type="CDD" id="cd11660">
    <property type="entry name" value="SANT_TRF"/>
    <property type="match status" value="1"/>
</dbReference>
<sequence>MVVKKRQYYGFNDFHMPPVPRAPRSARGRGLNKIKVEDSQICAFELLASLAGKLLQESESSASSNASEANDQPVIGGGGGGVKFEQDDDRPLKAECLDHGSCGESDFVTQFSSPNSDQKCLLNEFPHAESNSILERSSVITNPNSSKNIGADLKSMICKSKNACENIPGKVEGSLDSRVSCDSYMDIGLSRQKRCDRLDNGGLIVDPCSSNDPMKMCMKFPAVINSVNNVELPSCRDPVPSASIPRYRNGTKLVIRDNDGNFTRCNKPLTKSKAFRPPQRIGDRRIRKLLTSKYWKVAPKLKDCEFSKPAFLEGGMNSRYLKRKLSYSRERYQHNTFYKRRKFTDHSVVVTSDGGFSSESVCNSPDKNMTGDKNGAAIVFHGHQAAFHSKDSQVKFSIKSFRVPELLIEVPETATVGSLKRSVVEAVSAILGGGLRVGVLLHGKKVRDDSRTLLQTGITSNENLDTLDFSLEPTPVQVPPSLCTEDPLPLLHCDTSQLISRSLTTPIVDSGISDTLPDPAPLTNMDTNIESNRESVSSHADIVTDNTLSDSRALVAVPPVNAEELAMVPLNQKSKRSELVQRRTRRPFSVSEVEALVHAVEELGTGRWRDVKLCSFEDADHRTYVDLKVSLVYVGPDGFVQDKWKTLVHTAQIAPQQRRGEPVPQDLLDRVLAAHSYWSQHHGKQHGKNQTAILKITDSHAVRNGVEDIHSI</sequence>
<feature type="compositionally biased region" description="Low complexity" evidence="2">
    <location>
        <begin position="61"/>
        <end position="70"/>
    </location>
</feature>
<dbReference type="InterPro" id="IPR009057">
    <property type="entry name" value="Homeodomain-like_sf"/>
</dbReference>
<dbReference type="AlphaFoldDB" id="A0A5N5L8D0"/>
<feature type="region of interest" description="Disordered" evidence="2">
    <location>
        <begin position="61"/>
        <end position="84"/>
    </location>
</feature>
<reference evidence="5" key="1">
    <citation type="journal article" date="2019" name="Gigascience">
        <title>De novo genome assembly of the endangered Acer yangbiense, a plant species with extremely small populations endemic to Yunnan Province, China.</title>
        <authorList>
            <person name="Yang J."/>
            <person name="Wariss H.M."/>
            <person name="Tao L."/>
            <person name="Zhang R."/>
            <person name="Yun Q."/>
            <person name="Hollingsworth P."/>
            <person name="Dao Z."/>
            <person name="Luo G."/>
            <person name="Guo H."/>
            <person name="Ma Y."/>
            <person name="Sun W."/>
        </authorList>
    </citation>
    <scope>NUCLEOTIDE SEQUENCE [LARGE SCALE GENOMIC DNA]</scope>
    <source>
        <strain evidence="5">cv. br00</strain>
    </source>
</reference>
<feature type="domain" description="Telomere repeat-binding protein 1-6-like ubiquitin-like" evidence="3">
    <location>
        <begin position="393"/>
        <end position="460"/>
    </location>
</feature>
<dbReference type="EMBL" id="VDCV01000010">
    <property type="protein sequence ID" value="KAB5538798.1"/>
    <property type="molecule type" value="Genomic_DNA"/>
</dbReference>
<evidence type="ECO:0000256" key="2">
    <source>
        <dbReference type="SAM" id="MobiDB-lite"/>
    </source>
</evidence>
<dbReference type="InterPro" id="IPR029071">
    <property type="entry name" value="Ubiquitin-like_domsf"/>
</dbReference>
<protein>
    <recommendedName>
        <fullName evidence="3">Telomere repeat-binding protein 1-6-like ubiquitin-like domain-containing protein</fullName>
    </recommendedName>
</protein>
<evidence type="ECO:0000256" key="1">
    <source>
        <dbReference type="ARBA" id="ARBA00023125"/>
    </source>
</evidence>